<dbReference type="EMBL" id="KQ257457">
    <property type="protein sequence ID" value="KNC99704.1"/>
    <property type="molecule type" value="Genomic_DNA"/>
</dbReference>
<feature type="region of interest" description="Disordered" evidence="1">
    <location>
        <begin position="16"/>
        <end position="63"/>
    </location>
</feature>
<dbReference type="GeneID" id="27688492"/>
<protein>
    <submittedName>
        <fullName evidence="2">Uncharacterized protein</fullName>
    </submittedName>
</protein>
<reference evidence="2 3" key="1">
    <citation type="submission" date="2009-08" db="EMBL/GenBank/DDBJ databases">
        <title>The Genome Sequence of Spizellomyces punctatus strain DAOM BR117.</title>
        <authorList>
            <consortium name="The Broad Institute Genome Sequencing Platform"/>
            <person name="Russ C."/>
            <person name="Cuomo C."/>
            <person name="Shea T."/>
            <person name="Young S.K."/>
            <person name="Zeng Q."/>
            <person name="Koehrsen M."/>
            <person name="Haas B."/>
            <person name="Borodovsky M."/>
            <person name="Guigo R."/>
            <person name="Alvarado L."/>
            <person name="Berlin A."/>
            <person name="Bochicchio J."/>
            <person name="Borenstein D."/>
            <person name="Chapman S."/>
            <person name="Chen Z."/>
            <person name="Engels R."/>
            <person name="Freedman E."/>
            <person name="Gellesch M."/>
            <person name="Goldberg J."/>
            <person name="Griggs A."/>
            <person name="Gujja S."/>
            <person name="Heiman D."/>
            <person name="Hepburn T."/>
            <person name="Howarth C."/>
            <person name="Jen D."/>
            <person name="Larson L."/>
            <person name="Lewis B."/>
            <person name="Mehta T."/>
            <person name="Park D."/>
            <person name="Pearson M."/>
            <person name="Roberts A."/>
            <person name="Saif S."/>
            <person name="Shenoy N."/>
            <person name="Sisk P."/>
            <person name="Stolte C."/>
            <person name="Sykes S."/>
            <person name="Thomson T."/>
            <person name="Walk T."/>
            <person name="White J."/>
            <person name="Yandava C."/>
            <person name="Burger G."/>
            <person name="Gray M.W."/>
            <person name="Holland P.W.H."/>
            <person name="King N."/>
            <person name="Lang F.B.F."/>
            <person name="Roger A.J."/>
            <person name="Ruiz-Trillo I."/>
            <person name="Lander E."/>
            <person name="Nusbaum C."/>
        </authorList>
    </citation>
    <scope>NUCLEOTIDE SEQUENCE [LARGE SCALE GENOMIC DNA]</scope>
    <source>
        <strain evidence="2 3">DAOM BR117</strain>
    </source>
</reference>
<dbReference type="RefSeq" id="XP_016607744.1">
    <property type="nucleotide sequence ID" value="XM_016753316.1"/>
</dbReference>
<accession>A0A0L0HFK8</accession>
<name>A0A0L0HFK8_SPIPD</name>
<dbReference type="Proteomes" id="UP000053201">
    <property type="component" value="Unassembled WGS sequence"/>
</dbReference>
<feature type="compositionally biased region" description="Polar residues" evidence="1">
    <location>
        <begin position="16"/>
        <end position="26"/>
    </location>
</feature>
<sequence length="184" mass="20719">MSFGWESTLRNLTQWASPSQTTSWTPTARPPTVVKQRKRGRPAPCATWLDRGVPEHEAGSQKTAPFTDWLNDDAHEFVSAVIEAARMVLLRMANTAEASARLTRPRHHKHVEYHFHVTNLKRATDTFMALYVTRTGPDVTPGTIICTATDQIWFCCNVSGRASIIWVMNQNADEADPTDLVLTW</sequence>
<dbReference type="InParanoid" id="A0A0L0HFK8"/>
<organism evidence="2 3">
    <name type="scientific">Spizellomyces punctatus (strain DAOM BR117)</name>
    <dbReference type="NCBI Taxonomy" id="645134"/>
    <lineage>
        <taxon>Eukaryota</taxon>
        <taxon>Fungi</taxon>
        <taxon>Fungi incertae sedis</taxon>
        <taxon>Chytridiomycota</taxon>
        <taxon>Chytridiomycota incertae sedis</taxon>
        <taxon>Chytridiomycetes</taxon>
        <taxon>Spizellomycetales</taxon>
        <taxon>Spizellomycetaceae</taxon>
        <taxon>Spizellomyces</taxon>
    </lineage>
</organism>
<proteinExistence type="predicted"/>
<dbReference type="AlphaFoldDB" id="A0A0L0HFK8"/>
<keyword evidence="3" id="KW-1185">Reference proteome</keyword>
<gene>
    <name evidence="2" type="ORF">SPPG_05084</name>
</gene>
<evidence type="ECO:0000313" key="2">
    <source>
        <dbReference type="EMBL" id="KNC99704.1"/>
    </source>
</evidence>
<dbReference type="STRING" id="645134.A0A0L0HFK8"/>
<evidence type="ECO:0000313" key="3">
    <source>
        <dbReference type="Proteomes" id="UP000053201"/>
    </source>
</evidence>
<evidence type="ECO:0000256" key="1">
    <source>
        <dbReference type="SAM" id="MobiDB-lite"/>
    </source>
</evidence>
<dbReference type="VEuPathDB" id="FungiDB:SPPG_05084"/>